<dbReference type="Gene3D" id="3.40.50.1820">
    <property type="entry name" value="alpha/beta hydrolase"/>
    <property type="match status" value="1"/>
</dbReference>
<dbReference type="Pfam" id="PF07859">
    <property type="entry name" value="Abhydrolase_3"/>
    <property type="match status" value="1"/>
</dbReference>
<dbReference type="GO" id="GO:0016787">
    <property type="term" value="F:hydrolase activity"/>
    <property type="evidence" value="ECO:0007669"/>
    <property type="project" value="UniProtKB-KW"/>
</dbReference>
<dbReference type="PANTHER" id="PTHR48081:SF8">
    <property type="entry name" value="ALPHA_BETA HYDROLASE FOLD-3 DOMAIN-CONTAINING PROTEIN-RELATED"/>
    <property type="match status" value="1"/>
</dbReference>
<accession>A0A1X0A9D7</accession>
<dbReference type="InterPro" id="IPR029058">
    <property type="entry name" value="AB_hydrolase_fold"/>
</dbReference>
<evidence type="ECO:0000313" key="4">
    <source>
        <dbReference type="Proteomes" id="UP000192448"/>
    </source>
</evidence>
<dbReference type="Proteomes" id="UP000192448">
    <property type="component" value="Unassembled WGS sequence"/>
</dbReference>
<dbReference type="OrthoDB" id="3181909at2"/>
<name>A0A1X0A9D7_9MYCO</name>
<keyword evidence="4" id="KW-1185">Reference proteome</keyword>
<organism evidence="3 4">
    <name type="scientific">Mycobacterium aquaticum</name>
    <dbReference type="NCBI Taxonomy" id="1927124"/>
    <lineage>
        <taxon>Bacteria</taxon>
        <taxon>Bacillati</taxon>
        <taxon>Actinomycetota</taxon>
        <taxon>Actinomycetes</taxon>
        <taxon>Mycobacteriales</taxon>
        <taxon>Mycobacteriaceae</taxon>
        <taxon>Mycobacterium</taxon>
    </lineage>
</organism>
<evidence type="ECO:0000256" key="1">
    <source>
        <dbReference type="ARBA" id="ARBA00022801"/>
    </source>
</evidence>
<evidence type="ECO:0000313" key="3">
    <source>
        <dbReference type="EMBL" id="ORA26286.1"/>
    </source>
</evidence>
<proteinExistence type="predicted"/>
<dbReference type="PANTHER" id="PTHR48081">
    <property type="entry name" value="AB HYDROLASE SUPERFAMILY PROTEIN C4A8.06C"/>
    <property type="match status" value="1"/>
</dbReference>
<dbReference type="AlphaFoldDB" id="A0A1X0A9D7"/>
<gene>
    <name evidence="3" type="ORF">BST13_32010</name>
</gene>
<dbReference type="InterPro" id="IPR050300">
    <property type="entry name" value="GDXG_lipolytic_enzyme"/>
</dbReference>
<dbReference type="EMBL" id="MVHF01000050">
    <property type="protein sequence ID" value="ORA26286.1"/>
    <property type="molecule type" value="Genomic_DNA"/>
</dbReference>
<dbReference type="RefSeq" id="WP_083169314.1">
    <property type="nucleotide sequence ID" value="NZ_MVHF01000050.1"/>
</dbReference>
<reference evidence="3 4" key="1">
    <citation type="submission" date="2017-02" db="EMBL/GenBank/DDBJ databases">
        <title>The new phylogeny of genus Mycobacterium.</title>
        <authorList>
            <person name="Tortoli E."/>
            <person name="Trovato A."/>
            <person name="Cirillo D.M."/>
        </authorList>
    </citation>
    <scope>NUCLEOTIDE SEQUENCE [LARGE SCALE GENOMIC DNA]</scope>
    <source>
        <strain evidence="3 4">RW6</strain>
    </source>
</reference>
<evidence type="ECO:0000259" key="2">
    <source>
        <dbReference type="Pfam" id="PF07859"/>
    </source>
</evidence>
<dbReference type="SUPFAM" id="SSF53474">
    <property type="entry name" value="alpha/beta-Hydrolases"/>
    <property type="match status" value="1"/>
</dbReference>
<dbReference type="STRING" id="1927124.BST13_32010"/>
<comment type="caution">
    <text evidence="3">The sequence shown here is derived from an EMBL/GenBank/DDBJ whole genome shotgun (WGS) entry which is preliminary data.</text>
</comment>
<feature type="domain" description="Alpha/beta hydrolase fold-3" evidence="2">
    <location>
        <begin position="93"/>
        <end position="300"/>
    </location>
</feature>
<dbReference type="InterPro" id="IPR013094">
    <property type="entry name" value="AB_hydrolase_3"/>
</dbReference>
<sequence>MTETRPTRPPLDDELALALPMLQELVPRTGPDTLAQVRAILAGLAPETPKPDLTAGGTVLVDELTVPGPEGAPGLSMTVLRPTGGVAPAPVIYHIHGGGMVAGTRHMALDAFVPYVRDLGAVVTSIEYRLAPEHPYPAAVEDCYAGLCWLAENAASVGADPARVMIAGASAGGGLAAATALIARDRGFPALTHQILLSPMLDDRLETPSSRMLASEGLWDSSESEFGWTSLLGERRGAAHVSPYAAPARATDLAALPRTFIDVGSVDGFRDEALIYAMRLSQAGVPVDCHLWDGGFHAFYLIAPQAALSQAAVAARDEFLRRALSA</sequence>
<protein>
    <submittedName>
        <fullName evidence="3">Esterase</fullName>
    </submittedName>
</protein>
<keyword evidence="1" id="KW-0378">Hydrolase</keyword>